<comment type="similarity">
    <text evidence="1 2">Belongs to the anti-sigma-factor antagonist family.</text>
</comment>
<gene>
    <name evidence="4" type="ORF">ACFPIK_16045</name>
</gene>
<evidence type="ECO:0000256" key="2">
    <source>
        <dbReference type="RuleBase" id="RU003749"/>
    </source>
</evidence>
<dbReference type="NCBIfam" id="TIGR00377">
    <property type="entry name" value="ant_ant_sig"/>
    <property type="match status" value="1"/>
</dbReference>
<evidence type="ECO:0000259" key="3">
    <source>
        <dbReference type="PROSITE" id="PS50801"/>
    </source>
</evidence>
<sequence length="114" mass="12509">MLRLEKSKETQFDILSLHGEVDASNSVILDKAIQELSDGGAKLILIDGSQLEYISSAGLGVFMSYLEDFSEKGIQLSIFGLSQKVYEVFKILGLDQLIPLFSTKQEAIAGTHEV</sequence>
<reference evidence="5" key="1">
    <citation type="journal article" date="2019" name="Int. J. Syst. Evol. Microbiol.">
        <title>The Global Catalogue of Microorganisms (GCM) 10K type strain sequencing project: providing services to taxonomists for standard genome sequencing and annotation.</title>
        <authorList>
            <consortium name="The Broad Institute Genomics Platform"/>
            <consortium name="The Broad Institute Genome Sequencing Center for Infectious Disease"/>
            <person name="Wu L."/>
            <person name="Ma J."/>
        </authorList>
    </citation>
    <scope>NUCLEOTIDE SEQUENCE [LARGE SCALE GENOMIC DNA]</scope>
    <source>
        <strain evidence="5">CGMCC 1.7030</strain>
    </source>
</reference>
<dbReference type="Gene3D" id="3.30.750.24">
    <property type="entry name" value="STAS domain"/>
    <property type="match status" value="1"/>
</dbReference>
<evidence type="ECO:0000256" key="1">
    <source>
        <dbReference type="ARBA" id="ARBA00009013"/>
    </source>
</evidence>
<dbReference type="EMBL" id="JBHSKS010000016">
    <property type="protein sequence ID" value="MFC5193284.1"/>
    <property type="molecule type" value="Genomic_DNA"/>
</dbReference>
<dbReference type="InterPro" id="IPR002645">
    <property type="entry name" value="STAS_dom"/>
</dbReference>
<proteinExistence type="inferred from homology"/>
<protein>
    <recommendedName>
        <fullName evidence="2">Anti-sigma factor antagonist</fullName>
    </recommendedName>
</protein>
<dbReference type="InterPro" id="IPR003658">
    <property type="entry name" value="Anti-sigma_ant"/>
</dbReference>
<dbReference type="Proteomes" id="UP001596163">
    <property type="component" value="Unassembled WGS sequence"/>
</dbReference>
<dbReference type="PROSITE" id="PS50801">
    <property type="entry name" value="STAS"/>
    <property type="match status" value="1"/>
</dbReference>
<evidence type="ECO:0000313" key="4">
    <source>
        <dbReference type="EMBL" id="MFC5193284.1"/>
    </source>
</evidence>
<evidence type="ECO:0000313" key="5">
    <source>
        <dbReference type="Proteomes" id="UP001596163"/>
    </source>
</evidence>
<dbReference type="InterPro" id="IPR036513">
    <property type="entry name" value="STAS_dom_sf"/>
</dbReference>
<name>A0ABW0BZ97_9BACT</name>
<organism evidence="4 5">
    <name type="scientific">Algoriphagus aquatilis</name>
    <dbReference type="NCBI Taxonomy" id="490186"/>
    <lineage>
        <taxon>Bacteria</taxon>
        <taxon>Pseudomonadati</taxon>
        <taxon>Bacteroidota</taxon>
        <taxon>Cytophagia</taxon>
        <taxon>Cytophagales</taxon>
        <taxon>Cyclobacteriaceae</taxon>
        <taxon>Algoriphagus</taxon>
    </lineage>
</organism>
<keyword evidence="5" id="KW-1185">Reference proteome</keyword>
<comment type="caution">
    <text evidence="4">The sequence shown here is derived from an EMBL/GenBank/DDBJ whole genome shotgun (WGS) entry which is preliminary data.</text>
</comment>
<dbReference type="PANTHER" id="PTHR33495">
    <property type="entry name" value="ANTI-SIGMA FACTOR ANTAGONIST TM_1081-RELATED-RELATED"/>
    <property type="match status" value="1"/>
</dbReference>
<dbReference type="RefSeq" id="WP_377917079.1">
    <property type="nucleotide sequence ID" value="NZ_JBHSKS010000016.1"/>
</dbReference>
<accession>A0ABW0BZ97</accession>
<dbReference type="SUPFAM" id="SSF52091">
    <property type="entry name" value="SpoIIaa-like"/>
    <property type="match status" value="1"/>
</dbReference>
<feature type="domain" description="STAS" evidence="3">
    <location>
        <begin position="14"/>
        <end position="111"/>
    </location>
</feature>
<dbReference type="CDD" id="cd07043">
    <property type="entry name" value="STAS_anti-anti-sigma_factors"/>
    <property type="match status" value="1"/>
</dbReference>
<dbReference type="Pfam" id="PF01740">
    <property type="entry name" value="STAS"/>
    <property type="match status" value="1"/>
</dbReference>